<organism evidence="8 9">
    <name type="scientific">Phytopseudomonas daroniae</name>
    <dbReference type="NCBI Taxonomy" id="2487519"/>
    <lineage>
        <taxon>Bacteria</taxon>
        <taxon>Pseudomonadati</taxon>
        <taxon>Pseudomonadota</taxon>
        <taxon>Gammaproteobacteria</taxon>
        <taxon>Pseudomonadales</taxon>
        <taxon>Pseudomonadaceae</taxon>
        <taxon>Phytopseudomonas</taxon>
    </lineage>
</organism>
<accession>A0A4Q9QJU9</accession>
<keyword evidence="3 7" id="KW-1134">Transmembrane beta strand</keyword>
<evidence type="ECO:0000313" key="9">
    <source>
        <dbReference type="Proteomes" id="UP000292302"/>
    </source>
</evidence>
<dbReference type="Proteomes" id="UP000292302">
    <property type="component" value="Unassembled WGS sequence"/>
</dbReference>
<dbReference type="PANTHER" id="PTHR32552">
    <property type="entry name" value="FERRICHROME IRON RECEPTOR-RELATED"/>
    <property type="match status" value="1"/>
</dbReference>
<dbReference type="PANTHER" id="PTHR32552:SF74">
    <property type="entry name" value="HYDROXAMATE SIDEROPHORE RECEPTOR FHUE"/>
    <property type="match status" value="1"/>
</dbReference>
<dbReference type="OrthoDB" id="7031191at2"/>
<keyword evidence="4 7" id="KW-0812">Transmembrane</keyword>
<dbReference type="Gene3D" id="2.40.170.20">
    <property type="entry name" value="TonB-dependent receptor, beta-barrel domain"/>
    <property type="match status" value="1"/>
</dbReference>
<evidence type="ECO:0000256" key="6">
    <source>
        <dbReference type="ARBA" id="ARBA00023237"/>
    </source>
</evidence>
<dbReference type="AlphaFoldDB" id="A0A4Q9QJU9"/>
<evidence type="ECO:0000256" key="2">
    <source>
        <dbReference type="ARBA" id="ARBA00022448"/>
    </source>
</evidence>
<keyword evidence="6 7" id="KW-0998">Cell outer membrane</keyword>
<comment type="subcellular location">
    <subcellularLocation>
        <location evidence="1 7">Cell outer membrane</location>
        <topology evidence="1 7">Multi-pass membrane protein</topology>
    </subcellularLocation>
</comment>
<dbReference type="InterPro" id="IPR036942">
    <property type="entry name" value="Beta-barrel_TonB_sf"/>
</dbReference>
<evidence type="ECO:0000256" key="4">
    <source>
        <dbReference type="ARBA" id="ARBA00022692"/>
    </source>
</evidence>
<keyword evidence="2 7" id="KW-0813">Transport</keyword>
<dbReference type="SUPFAM" id="SSF56935">
    <property type="entry name" value="Porins"/>
    <property type="match status" value="1"/>
</dbReference>
<keyword evidence="5 7" id="KW-0472">Membrane</keyword>
<proteinExistence type="inferred from homology"/>
<dbReference type="PROSITE" id="PS52016">
    <property type="entry name" value="TONB_DEPENDENT_REC_3"/>
    <property type="match status" value="1"/>
</dbReference>
<dbReference type="GO" id="GO:0015344">
    <property type="term" value="F:siderophore uptake transmembrane transporter activity"/>
    <property type="evidence" value="ECO:0007669"/>
    <property type="project" value="TreeGrafter"/>
</dbReference>
<sequence length="130" mass="14389">MPLLSQSLEGAAKFRFSVALAPAGPRCASKGDIQESSYQLPGKLNRLSVSAGFNSPSHTLGYNNEYSVPGFTVWNAHLAYRLTSEVELALNLNNLFDKRYYIPSYSDPGGNNIYGDPRNLMFSVKYTPQF</sequence>
<dbReference type="InterPro" id="IPR039426">
    <property type="entry name" value="TonB-dep_rcpt-like"/>
</dbReference>
<dbReference type="EMBL" id="QJUI01000018">
    <property type="protein sequence ID" value="TBU74357.1"/>
    <property type="molecule type" value="Genomic_DNA"/>
</dbReference>
<protein>
    <submittedName>
        <fullName evidence="8">Uncharacterized protein</fullName>
    </submittedName>
</protein>
<keyword evidence="9" id="KW-1185">Reference proteome</keyword>
<name>A0A4Q9QJU9_9GAMM</name>
<reference evidence="8 9" key="1">
    <citation type="submission" date="2018-06" db="EMBL/GenBank/DDBJ databases">
        <title>Three novel Pseudomonas species isolated from symptomatic oak.</title>
        <authorList>
            <person name="Bueno-Gonzalez V."/>
            <person name="Brady C."/>
        </authorList>
    </citation>
    <scope>NUCLEOTIDE SEQUENCE [LARGE SCALE GENOMIC DNA]</scope>
    <source>
        <strain evidence="8 9">P9A</strain>
    </source>
</reference>
<evidence type="ECO:0000256" key="1">
    <source>
        <dbReference type="ARBA" id="ARBA00004571"/>
    </source>
</evidence>
<comment type="similarity">
    <text evidence="7">Belongs to the TonB-dependent receptor family.</text>
</comment>
<comment type="caution">
    <text evidence="8">The sequence shown here is derived from an EMBL/GenBank/DDBJ whole genome shotgun (WGS) entry which is preliminary data.</text>
</comment>
<dbReference type="GO" id="GO:0009279">
    <property type="term" value="C:cell outer membrane"/>
    <property type="evidence" value="ECO:0007669"/>
    <property type="project" value="UniProtKB-SubCell"/>
</dbReference>
<evidence type="ECO:0000256" key="5">
    <source>
        <dbReference type="ARBA" id="ARBA00023136"/>
    </source>
</evidence>
<evidence type="ECO:0000256" key="7">
    <source>
        <dbReference type="PROSITE-ProRule" id="PRU01360"/>
    </source>
</evidence>
<evidence type="ECO:0000256" key="3">
    <source>
        <dbReference type="ARBA" id="ARBA00022452"/>
    </source>
</evidence>
<gene>
    <name evidence="8" type="ORF">DNK06_19525</name>
</gene>
<evidence type="ECO:0000313" key="8">
    <source>
        <dbReference type="EMBL" id="TBU74357.1"/>
    </source>
</evidence>